<feature type="domain" description="Obg" evidence="6">
    <location>
        <begin position="87"/>
        <end position="243"/>
    </location>
</feature>
<dbReference type="GO" id="GO:0005525">
    <property type="term" value="F:GTP binding"/>
    <property type="evidence" value="ECO:0000318"/>
    <property type="project" value="GO_Central"/>
</dbReference>
<dbReference type="PANTHER" id="PTHR11702">
    <property type="entry name" value="DEVELOPMENTALLY REGULATED GTP-BINDING PROTEIN-RELATED"/>
    <property type="match status" value="1"/>
</dbReference>
<dbReference type="AlphaFoldDB" id="A9V5I4"/>
<feature type="compositionally biased region" description="Basic and acidic residues" evidence="4">
    <location>
        <begin position="214"/>
        <end position="226"/>
    </location>
</feature>
<dbReference type="Pfam" id="PF01926">
    <property type="entry name" value="MMR_HSR1"/>
    <property type="match status" value="1"/>
</dbReference>
<reference evidence="7 8" key="1">
    <citation type="journal article" date="2008" name="Nature">
        <title>The genome of the choanoflagellate Monosiga brevicollis and the origin of metazoans.</title>
        <authorList>
            <consortium name="JGI Sequencing"/>
            <person name="King N."/>
            <person name="Westbrook M.J."/>
            <person name="Young S.L."/>
            <person name="Kuo A."/>
            <person name="Abedin M."/>
            <person name="Chapman J."/>
            <person name="Fairclough S."/>
            <person name="Hellsten U."/>
            <person name="Isogai Y."/>
            <person name="Letunic I."/>
            <person name="Marr M."/>
            <person name="Pincus D."/>
            <person name="Putnam N."/>
            <person name="Rokas A."/>
            <person name="Wright K.J."/>
            <person name="Zuzow R."/>
            <person name="Dirks W."/>
            <person name="Good M."/>
            <person name="Goodstein D."/>
            <person name="Lemons D."/>
            <person name="Li W."/>
            <person name="Lyons J.B."/>
            <person name="Morris A."/>
            <person name="Nichols S."/>
            <person name="Richter D.J."/>
            <person name="Salamov A."/>
            <person name="Bork P."/>
            <person name="Lim W.A."/>
            <person name="Manning G."/>
            <person name="Miller W.T."/>
            <person name="McGinnis W."/>
            <person name="Shapiro H."/>
            <person name="Tjian R."/>
            <person name="Grigoriev I.V."/>
            <person name="Rokhsar D."/>
        </authorList>
    </citation>
    <scope>NUCLEOTIDE SEQUENCE [LARGE SCALE GENOMIC DNA]</scope>
    <source>
        <strain evidence="8">MX1 / ATCC 50154</strain>
    </source>
</reference>
<dbReference type="PRINTS" id="PR00326">
    <property type="entry name" value="GTP1OBG"/>
</dbReference>
<evidence type="ECO:0000256" key="2">
    <source>
        <dbReference type="ARBA" id="ARBA00022741"/>
    </source>
</evidence>
<organism evidence="7 8">
    <name type="scientific">Monosiga brevicollis</name>
    <name type="common">Choanoflagellate</name>
    <dbReference type="NCBI Taxonomy" id="81824"/>
    <lineage>
        <taxon>Eukaryota</taxon>
        <taxon>Choanoflagellata</taxon>
        <taxon>Craspedida</taxon>
        <taxon>Salpingoecidae</taxon>
        <taxon>Monosiga</taxon>
    </lineage>
</organism>
<accession>A9V5I4</accession>
<dbReference type="RefSeq" id="XP_001747988.1">
    <property type="nucleotide sequence ID" value="XM_001747936.1"/>
</dbReference>
<dbReference type="SUPFAM" id="SSF52540">
    <property type="entry name" value="P-loop containing nucleoside triphosphate hydrolases"/>
    <property type="match status" value="1"/>
</dbReference>
<evidence type="ECO:0000259" key="5">
    <source>
        <dbReference type="PROSITE" id="PS51710"/>
    </source>
</evidence>
<dbReference type="InterPro" id="IPR027417">
    <property type="entry name" value="P-loop_NTPase"/>
</dbReference>
<evidence type="ECO:0000256" key="3">
    <source>
        <dbReference type="ARBA" id="ARBA00023134"/>
    </source>
</evidence>
<dbReference type="GO" id="GO:0005739">
    <property type="term" value="C:mitochondrion"/>
    <property type="evidence" value="ECO:0000318"/>
    <property type="project" value="GO_Central"/>
</dbReference>
<dbReference type="GO" id="GO:0042254">
    <property type="term" value="P:ribosome biogenesis"/>
    <property type="evidence" value="ECO:0007669"/>
    <property type="project" value="UniProtKB-UniRule"/>
</dbReference>
<dbReference type="InterPro" id="IPR036726">
    <property type="entry name" value="GTP1_OBG_dom_sf"/>
</dbReference>
<dbReference type="KEGG" id="mbr:MONBRDRAFT_33461"/>
<sequence length="432" mass="46111">MAAVRVGLGCCQPARWAAVWRRTLSIWSNETLCSGGSMTAARSGLTRASASVLTSMRQLSLSGHRPAAASVTFGGDSAVIESHEKDVKFVDHKSIVVRGGRGGNGCVAWYRNSARTRKFPEGADGGRGGDVILVADGGMSTLATVPPVMVGYAGKPGGSANMLGAAAPPRRMRVPVGTLIHRDGEVVADLTEPGQEFLAARGGAAGRGNTGGLERTRAQQPMDERAVGKPGEDIRYLFDLRTIADVGLVGLPNAGKSTFLNAVSNAHPRIADFPFTTLNPHCGVVDFPDYFRLRIADVPGLIAGASQNVGLGHRFLKHVERNRILVYIIDVSRPDCCEQFCIIRDELQAYNPALVERQTLVVANKMDQPASAANLERLALTVPEHIPIVPVAANRAQNVTTVTRLLRRMIETSGDERPAVFRTSPLIKAPEA</sequence>
<dbReference type="InterPro" id="IPR031167">
    <property type="entry name" value="G_OBG"/>
</dbReference>
<dbReference type="InterPro" id="IPR006169">
    <property type="entry name" value="GTP1_OBG_dom"/>
</dbReference>
<evidence type="ECO:0000256" key="1">
    <source>
        <dbReference type="ARBA" id="ARBA00007699"/>
    </source>
</evidence>
<evidence type="ECO:0000259" key="6">
    <source>
        <dbReference type="PROSITE" id="PS51883"/>
    </source>
</evidence>
<feature type="domain" description="OBG-type G" evidence="5">
    <location>
        <begin position="244"/>
        <end position="411"/>
    </location>
</feature>
<name>A9V5I4_MONBE</name>
<dbReference type="GO" id="GO:0000287">
    <property type="term" value="F:magnesium ion binding"/>
    <property type="evidence" value="ECO:0007669"/>
    <property type="project" value="InterPro"/>
</dbReference>
<dbReference type="PROSITE" id="PS51883">
    <property type="entry name" value="OBG"/>
    <property type="match status" value="1"/>
</dbReference>
<dbReference type="GeneID" id="5893248"/>
<proteinExistence type="inferred from homology"/>
<dbReference type="PANTHER" id="PTHR11702:SF31">
    <property type="entry name" value="MITOCHONDRIAL RIBOSOME-ASSOCIATED GTPASE 2"/>
    <property type="match status" value="1"/>
</dbReference>
<dbReference type="InParanoid" id="A9V5I4"/>
<dbReference type="EMBL" id="CH991560">
    <property type="protein sequence ID" value="EDQ87375.1"/>
    <property type="molecule type" value="Genomic_DNA"/>
</dbReference>
<dbReference type="NCBIfam" id="TIGR02729">
    <property type="entry name" value="Obg_CgtA"/>
    <property type="match status" value="1"/>
</dbReference>
<dbReference type="Pfam" id="PF01018">
    <property type="entry name" value="GTP1_OBG"/>
    <property type="match status" value="1"/>
</dbReference>
<evidence type="ECO:0000256" key="4">
    <source>
        <dbReference type="SAM" id="MobiDB-lite"/>
    </source>
</evidence>
<keyword evidence="3" id="KW-0342">GTP-binding</keyword>
<feature type="region of interest" description="Disordered" evidence="4">
    <location>
        <begin position="201"/>
        <end position="226"/>
    </location>
</feature>
<dbReference type="PROSITE" id="PS51710">
    <property type="entry name" value="G_OBG"/>
    <property type="match status" value="1"/>
</dbReference>
<gene>
    <name evidence="7" type="ORF">MONBRDRAFT_33461</name>
</gene>
<dbReference type="eggNOG" id="KOG1489">
    <property type="taxonomic scope" value="Eukaryota"/>
</dbReference>
<dbReference type="CDD" id="cd01898">
    <property type="entry name" value="Obg"/>
    <property type="match status" value="1"/>
</dbReference>
<comment type="similarity">
    <text evidence="1">Belongs to the TRAFAC class OBG-HflX-like GTPase superfamily. OBG GTPase family.</text>
</comment>
<dbReference type="OMA" id="VFMVDIF"/>
<dbReference type="FunCoup" id="A9V5I4">
    <property type="interactions" value="435"/>
</dbReference>
<dbReference type="Gene3D" id="3.40.50.300">
    <property type="entry name" value="P-loop containing nucleotide triphosphate hydrolases"/>
    <property type="match status" value="1"/>
</dbReference>
<keyword evidence="2" id="KW-0547">Nucleotide-binding</keyword>
<evidence type="ECO:0008006" key="9">
    <source>
        <dbReference type="Google" id="ProtNLM"/>
    </source>
</evidence>
<keyword evidence="8" id="KW-1185">Reference proteome</keyword>
<dbReference type="InterPro" id="IPR014100">
    <property type="entry name" value="GTP-bd_Obg/CgtA"/>
</dbReference>
<dbReference type="InterPro" id="IPR006073">
    <property type="entry name" value="GTP-bd"/>
</dbReference>
<dbReference type="Gene3D" id="2.70.210.12">
    <property type="entry name" value="GTP1/OBG domain"/>
    <property type="match status" value="1"/>
</dbReference>
<dbReference type="NCBIfam" id="NF008956">
    <property type="entry name" value="PRK12299.1"/>
    <property type="match status" value="1"/>
</dbReference>
<evidence type="ECO:0000313" key="8">
    <source>
        <dbReference type="Proteomes" id="UP000001357"/>
    </source>
</evidence>
<dbReference type="GO" id="GO:0003924">
    <property type="term" value="F:GTPase activity"/>
    <property type="evidence" value="ECO:0000318"/>
    <property type="project" value="GO_Central"/>
</dbReference>
<dbReference type="Proteomes" id="UP000001357">
    <property type="component" value="Unassembled WGS sequence"/>
</dbReference>
<dbReference type="STRING" id="81824.A9V5I4"/>
<dbReference type="SUPFAM" id="SSF82051">
    <property type="entry name" value="Obg GTP-binding protein N-terminal domain"/>
    <property type="match status" value="1"/>
</dbReference>
<dbReference type="InterPro" id="IPR045086">
    <property type="entry name" value="OBG_GTPase"/>
</dbReference>
<protein>
    <recommendedName>
        <fullName evidence="9">Obg family GTPase CgtA</fullName>
    </recommendedName>
</protein>
<evidence type="ECO:0000313" key="7">
    <source>
        <dbReference type="EMBL" id="EDQ87375.1"/>
    </source>
</evidence>